<name>A0A6P8AXI9_PYRGI</name>
<organism evidence="2 3">
    <name type="scientific">Pyricularia grisea</name>
    <name type="common">Crabgrass-specific blast fungus</name>
    <name type="synonym">Magnaporthe grisea</name>
    <dbReference type="NCBI Taxonomy" id="148305"/>
    <lineage>
        <taxon>Eukaryota</taxon>
        <taxon>Fungi</taxon>
        <taxon>Dikarya</taxon>
        <taxon>Ascomycota</taxon>
        <taxon>Pezizomycotina</taxon>
        <taxon>Sordariomycetes</taxon>
        <taxon>Sordariomycetidae</taxon>
        <taxon>Magnaporthales</taxon>
        <taxon>Pyriculariaceae</taxon>
        <taxon>Pyricularia</taxon>
    </lineage>
</organism>
<protein>
    <submittedName>
        <fullName evidence="3">Uncharacterized protein</fullName>
    </submittedName>
</protein>
<dbReference type="Proteomes" id="UP000515153">
    <property type="component" value="Chromosome VII"/>
</dbReference>
<dbReference type="KEGG" id="pgri:PgNI_10921"/>
<keyword evidence="2" id="KW-1185">Reference proteome</keyword>
<proteinExistence type="predicted"/>
<dbReference type="AlphaFoldDB" id="A0A6P8AXI9"/>
<accession>A0A6P8AXI9</accession>
<feature type="region of interest" description="Disordered" evidence="1">
    <location>
        <begin position="1"/>
        <end position="21"/>
    </location>
</feature>
<reference evidence="3" key="3">
    <citation type="submission" date="2025-08" db="UniProtKB">
        <authorList>
            <consortium name="RefSeq"/>
        </authorList>
    </citation>
    <scope>IDENTIFICATION</scope>
    <source>
        <strain evidence="3">NI907</strain>
    </source>
</reference>
<evidence type="ECO:0000256" key="1">
    <source>
        <dbReference type="SAM" id="MobiDB-lite"/>
    </source>
</evidence>
<reference evidence="3" key="2">
    <citation type="submission" date="2019-10" db="EMBL/GenBank/DDBJ databases">
        <authorList>
            <consortium name="NCBI Genome Project"/>
        </authorList>
    </citation>
    <scope>NUCLEOTIDE SEQUENCE</scope>
    <source>
        <strain evidence="3">NI907</strain>
    </source>
</reference>
<dbReference type="GeneID" id="41965800"/>
<evidence type="ECO:0000313" key="2">
    <source>
        <dbReference type="Proteomes" id="UP000515153"/>
    </source>
</evidence>
<gene>
    <name evidence="3" type="ORF">PgNI_10921</name>
</gene>
<dbReference type="RefSeq" id="XP_030979630.1">
    <property type="nucleotide sequence ID" value="XM_031130895.1"/>
</dbReference>
<reference evidence="2 3" key="1">
    <citation type="journal article" date="2019" name="Mol. Biol. Evol.">
        <title>Blast fungal genomes show frequent chromosomal changes, gene gains and losses, and effector gene turnover.</title>
        <authorList>
            <person name="Gomez Luciano L.B."/>
            <person name="Jason Tsai I."/>
            <person name="Chuma I."/>
            <person name="Tosa Y."/>
            <person name="Chen Y.H."/>
            <person name="Li J.Y."/>
            <person name="Li M.Y."/>
            <person name="Jade Lu M.Y."/>
            <person name="Nakayashiki H."/>
            <person name="Li W.H."/>
        </authorList>
    </citation>
    <scope>NUCLEOTIDE SEQUENCE [LARGE SCALE GENOMIC DNA]</scope>
    <source>
        <strain evidence="2 3">NI907</strain>
    </source>
</reference>
<sequence>MLFQDQAPGHTKNGSRADDNLNSLEVVMRQDGHLLEHCQVRDRPAPFDQVKTDADFAVLDRPVGHNVLAIQGPERASIRRDGALNSTS</sequence>
<evidence type="ECO:0000313" key="3">
    <source>
        <dbReference type="RefSeq" id="XP_030979630.1"/>
    </source>
</evidence>